<dbReference type="Pfam" id="PF03929">
    <property type="entry name" value="PepSY_TM"/>
    <property type="match status" value="1"/>
</dbReference>
<feature type="transmembrane region" description="Helical" evidence="1">
    <location>
        <begin position="377"/>
        <end position="403"/>
    </location>
</feature>
<organism evidence="2 3">
    <name type="scientific">Congregibacter brevis</name>
    <dbReference type="NCBI Taxonomy" id="3081201"/>
    <lineage>
        <taxon>Bacteria</taxon>
        <taxon>Pseudomonadati</taxon>
        <taxon>Pseudomonadota</taxon>
        <taxon>Gammaproteobacteria</taxon>
        <taxon>Cellvibrionales</taxon>
        <taxon>Halieaceae</taxon>
        <taxon>Congregibacter</taxon>
    </lineage>
</organism>
<keyword evidence="3" id="KW-1185">Reference proteome</keyword>
<evidence type="ECO:0000256" key="1">
    <source>
        <dbReference type="SAM" id="Phobius"/>
    </source>
</evidence>
<dbReference type="Proteomes" id="UP001626549">
    <property type="component" value="Chromosome"/>
</dbReference>
<reference evidence="2 3" key="1">
    <citation type="submission" date="2023-10" db="EMBL/GenBank/DDBJ databases">
        <title>Two novel species belonging to the OM43/NOR5 clade.</title>
        <authorList>
            <person name="Park M."/>
        </authorList>
    </citation>
    <scope>NUCLEOTIDE SEQUENCE [LARGE SCALE GENOMIC DNA]</scope>
    <source>
        <strain evidence="2 3">IMCC45268</strain>
    </source>
</reference>
<dbReference type="EMBL" id="CP136865">
    <property type="protein sequence ID" value="WOJ96583.1"/>
    <property type="molecule type" value="Genomic_DNA"/>
</dbReference>
<keyword evidence="1" id="KW-1133">Transmembrane helix</keyword>
<evidence type="ECO:0000313" key="2">
    <source>
        <dbReference type="EMBL" id="WOJ96583.1"/>
    </source>
</evidence>
<evidence type="ECO:0000313" key="3">
    <source>
        <dbReference type="Proteomes" id="UP001626549"/>
    </source>
</evidence>
<dbReference type="PANTHER" id="PTHR34219">
    <property type="entry name" value="IRON-REGULATED INNER MEMBRANE PROTEIN-RELATED"/>
    <property type="match status" value="1"/>
</dbReference>
<dbReference type="PANTHER" id="PTHR34219:SF3">
    <property type="entry name" value="BLL7967 PROTEIN"/>
    <property type="match status" value="1"/>
</dbReference>
<proteinExistence type="predicted"/>
<name>A0ABZ0IAN6_9GAMM</name>
<gene>
    <name evidence="2" type="ORF">R0137_15225</name>
</gene>
<keyword evidence="1" id="KW-0812">Transmembrane</keyword>
<feature type="transmembrane region" description="Helical" evidence="1">
    <location>
        <begin position="409"/>
        <end position="427"/>
    </location>
</feature>
<dbReference type="InterPro" id="IPR005625">
    <property type="entry name" value="PepSY-ass_TM"/>
</dbReference>
<feature type="transmembrane region" description="Helical" evidence="1">
    <location>
        <begin position="344"/>
        <end position="365"/>
    </location>
</feature>
<dbReference type="RefSeq" id="WP_407327261.1">
    <property type="nucleotide sequence ID" value="NZ_CP136865.1"/>
</dbReference>
<sequence length="448" mass="48971">MVKKAYKKTLKKKSNAKSVQRAVSAHGVLGVAIAAGLYLVCLSGTVSVFKDQLEVFEQRSEIPEVYSFNGKELLKASSEAIQLDPDTKHLVVYPPTQKKKAAIVGTDNKSHYSDSEGRLALEKFHPWSSFLIDLHYYLNLPHGFGMIVVAIFGVLLFAMSVSGLLAHPNIFRDAFSFRRGKSSRLVHTDIHNRLGVWTMPFHLSNSLTGAMIGLASVSALAVATLNYEGDTSAVFAPVFGSEPEVDLRPAPIARMDLSLTHVRENYAFTRPVLLVLHDPNTEGQYLQIFAEHPDRLIYAEKYNYNGDGEFLGTVGSADGSIGQQVGDSVYKVHFGSFGGMPVKAAYALFGLCLLFIIHSGMRVYFLKRQARGKSTAAMYGAWLGVALGAPSALALTLSVSLVLPLTQEQLQLLFWLGLVFAVCFGLYRGYRSDSRAALAANPVVQQTV</sequence>
<feature type="transmembrane region" description="Helical" evidence="1">
    <location>
        <begin position="21"/>
        <end position="40"/>
    </location>
</feature>
<feature type="transmembrane region" description="Helical" evidence="1">
    <location>
        <begin position="144"/>
        <end position="166"/>
    </location>
</feature>
<accession>A0ABZ0IAN6</accession>
<feature type="transmembrane region" description="Helical" evidence="1">
    <location>
        <begin position="207"/>
        <end position="227"/>
    </location>
</feature>
<protein>
    <submittedName>
        <fullName evidence="2">PepSY-associated TM helix domain-containing protein</fullName>
    </submittedName>
</protein>
<keyword evidence="1" id="KW-0472">Membrane</keyword>